<dbReference type="Proteomes" id="UP000504607">
    <property type="component" value="Unplaced"/>
</dbReference>
<dbReference type="OrthoDB" id="769263at2759"/>
<feature type="region of interest" description="Disordered" evidence="1">
    <location>
        <begin position="1"/>
        <end position="35"/>
    </location>
</feature>
<evidence type="ECO:0000313" key="4">
    <source>
        <dbReference type="RefSeq" id="XP_010907736.2"/>
    </source>
</evidence>
<evidence type="ECO:0000313" key="3">
    <source>
        <dbReference type="Proteomes" id="UP000504607"/>
    </source>
</evidence>
<name>A0A6I9QFC0_ELAGV</name>
<dbReference type="Pfam" id="PF03140">
    <property type="entry name" value="DUF247"/>
    <property type="match status" value="1"/>
</dbReference>
<dbReference type="RefSeq" id="XP_010907736.2">
    <property type="nucleotide sequence ID" value="XM_010909434.3"/>
</dbReference>
<evidence type="ECO:0000256" key="1">
    <source>
        <dbReference type="SAM" id="MobiDB-lite"/>
    </source>
</evidence>
<gene>
    <name evidence="4" type="primary">LOC105034326</name>
</gene>
<keyword evidence="2" id="KW-0812">Transmembrane</keyword>
<organism evidence="3 4">
    <name type="scientific">Elaeis guineensis var. tenera</name>
    <name type="common">Oil palm</name>
    <dbReference type="NCBI Taxonomy" id="51953"/>
    <lineage>
        <taxon>Eukaryota</taxon>
        <taxon>Viridiplantae</taxon>
        <taxon>Streptophyta</taxon>
        <taxon>Embryophyta</taxon>
        <taxon>Tracheophyta</taxon>
        <taxon>Spermatophyta</taxon>
        <taxon>Magnoliopsida</taxon>
        <taxon>Liliopsida</taxon>
        <taxon>Arecaceae</taxon>
        <taxon>Arecoideae</taxon>
        <taxon>Cocoseae</taxon>
        <taxon>Elaeidinae</taxon>
        <taxon>Elaeis</taxon>
    </lineage>
</organism>
<accession>A0A6I9QFC0</accession>
<dbReference type="InterPro" id="IPR004158">
    <property type="entry name" value="DUF247_pln"/>
</dbReference>
<proteinExistence type="predicted"/>
<dbReference type="PANTHER" id="PTHR31170:SF25">
    <property type="entry name" value="BNAA09G04570D PROTEIN"/>
    <property type="match status" value="1"/>
</dbReference>
<dbReference type="InParanoid" id="A0A6I9QFC0"/>
<feature type="transmembrane region" description="Helical" evidence="2">
    <location>
        <begin position="446"/>
        <end position="467"/>
    </location>
</feature>
<dbReference type="KEGG" id="egu:105034326"/>
<sequence length="475" mass="54961">MDGRRGGPSSPKMARGNSKVDSSNAAGNRDKSETAWIEGIQRKCRQCARRMMPPWENQERTREESTANPSIFRVPTSFREHSPEHFQPKVVAIGPYHRGNSVLLIKDDVKMWCVNYFISQHSLDLQKWLLDMTSREQEARSYYSEDMSMDSRSFLEMLLLDGCFIFMAFKAMDSLTFDPEWPSDQIMLDLLMLENQIPFFVLVQLCNGIGGKQEFRNFAGTFAEPYTGTFIHYALRSLDQTGMISDLDPPILPEQVLHLLHLFLLSLHPARFEPSRFEPINVAKQNIINYVFRTPTIVPSATELQDRSAVKFKKQSGSILEISFRNGVMKIPFLEINDGSQAILHNLITFEQCYHPLIERHVTTYAAFMNCLINKERDVGLLERRGILLNRLPTSKDAASFFSKLCPRAKVSPIYLKSLIDDVNRYHKKRHRWYADLKLNYFSNPWMTIWVVAIAVLLILSLMQTYYSALSYYHR</sequence>
<keyword evidence="3" id="KW-1185">Reference proteome</keyword>
<dbReference type="AlphaFoldDB" id="A0A6I9QFC0"/>
<keyword evidence="2" id="KW-1133">Transmembrane helix</keyword>
<dbReference type="PANTHER" id="PTHR31170">
    <property type="entry name" value="BNAC04G53230D PROTEIN"/>
    <property type="match status" value="1"/>
</dbReference>
<keyword evidence="2" id="KW-0472">Membrane</keyword>
<reference evidence="4" key="1">
    <citation type="submission" date="2025-08" db="UniProtKB">
        <authorList>
            <consortium name="RefSeq"/>
        </authorList>
    </citation>
    <scope>IDENTIFICATION</scope>
</reference>
<evidence type="ECO:0000256" key="2">
    <source>
        <dbReference type="SAM" id="Phobius"/>
    </source>
</evidence>
<protein>
    <submittedName>
        <fullName evidence="4">UPF0481 protein At3g47200</fullName>
    </submittedName>
</protein>